<sequence>MVNPSQLNKNRRPFIGQGVSFPPRINRQGGLTLSTEDLNIRESMVIILMTNLGERVYRPNFGCRLSELAFAPMNQDTLTLMKIWVKEALDQWEPRIIVRQVLTLPHQEEGRVDLIIQYQIRDSHDNRSMVFPFYLKSAEDQ</sequence>
<organism evidence="2 3">
    <name type="scientific">Roseofilum casamattae BLCC-M143</name>
    <dbReference type="NCBI Taxonomy" id="3022442"/>
    <lineage>
        <taxon>Bacteria</taxon>
        <taxon>Bacillati</taxon>
        <taxon>Cyanobacteriota</taxon>
        <taxon>Cyanophyceae</taxon>
        <taxon>Desertifilales</taxon>
        <taxon>Desertifilaceae</taxon>
        <taxon>Roseofilum</taxon>
        <taxon>Roseofilum casamattae</taxon>
    </lineage>
</organism>
<dbReference type="InterPro" id="IPR007048">
    <property type="entry name" value="IraD/Gp25-like"/>
</dbReference>
<dbReference type="Gene3D" id="3.10.450.40">
    <property type="match status" value="1"/>
</dbReference>
<comment type="caution">
    <text evidence="2">The sequence shown here is derived from an EMBL/GenBank/DDBJ whole genome shotgun (WGS) entry which is preliminary data.</text>
</comment>
<reference evidence="2 3" key="1">
    <citation type="submission" date="2023-01" db="EMBL/GenBank/DDBJ databases">
        <title>Novel diversity within Roseofilum (Cyanobacteria; Desertifilaceae) from marine benthic mats with descriptions of four novel species.</title>
        <authorList>
            <person name="Wang Y."/>
            <person name="Berthold D.E."/>
            <person name="Hu J."/>
            <person name="Lefler F.W."/>
            <person name="Laughinghouse H.D. IV."/>
        </authorList>
    </citation>
    <scope>NUCLEOTIDE SEQUENCE [LARGE SCALE GENOMIC DNA]</scope>
    <source>
        <strain evidence="2 3">BLCC-M143</strain>
    </source>
</reference>
<dbReference type="Pfam" id="PF04965">
    <property type="entry name" value="GPW_gp25"/>
    <property type="match status" value="1"/>
</dbReference>
<evidence type="ECO:0000259" key="1">
    <source>
        <dbReference type="Pfam" id="PF04965"/>
    </source>
</evidence>
<gene>
    <name evidence="2" type="ORF">PMH09_02275</name>
</gene>
<feature type="domain" description="IraD/Gp25-like" evidence="1">
    <location>
        <begin position="38"/>
        <end position="123"/>
    </location>
</feature>
<evidence type="ECO:0000313" key="2">
    <source>
        <dbReference type="EMBL" id="MDJ1182011.1"/>
    </source>
</evidence>
<name>A0ABT7BS42_9CYAN</name>
<proteinExistence type="predicted"/>
<evidence type="ECO:0000313" key="3">
    <source>
        <dbReference type="Proteomes" id="UP001232992"/>
    </source>
</evidence>
<keyword evidence="3" id="KW-1185">Reference proteome</keyword>
<dbReference type="SUPFAM" id="SSF160719">
    <property type="entry name" value="gpW/gp25-like"/>
    <property type="match status" value="1"/>
</dbReference>
<accession>A0ABT7BS42</accession>
<dbReference type="Proteomes" id="UP001232992">
    <property type="component" value="Unassembled WGS sequence"/>
</dbReference>
<protein>
    <submittedName>
        <fullName evidence="2">GPW/gp25 family protein</fullName>
    </submittedName>
</protein>
<dbReference type="EMBL" id="JAQOSQ010000001">
    <property type="protein sequence ID" value="MDJ1182011.1"/>
    <property type="molecule type" value="Genomic_DNA"/>
</dbReference>